<protein>
    <submittedName>
        <fullName evidence="1">VIR protein</fullName>
    </submittedName>
</protein>
<dbReference type="AlphaFoldDB" id="A0A1G4E2J5"/>
<sequence>MDDVLGDEKLRLLPSKIYYENLDKGYSGCENFNFYFNAKTELREYNGLEKVFEQILKALCYVYIQNSRRDSVNDICNFLYYWLGNILLKNLDPKLLFIEVILKLFTILKNDSNENICKLLYTHNDEDFFKKIKLIFDYTEDYVNYEINLSKHSSFCNEEYHSYLKKYVETYKELYNKCILEGKNDIYCEAFKDYYDNKKHTNLFNWSCTLKKEPEVPPLREESGRTALPRQLEGIFDRGLQSELLQSTTKAEKQQVGELHGQGDHKLDTGISETIITASSLDDKSSSITSKSITGALSVAGFLVPSYLMYNYTPAGIWISKLLGRNKGPNLNSYANQELMPNFSMPGDLYSERSRYNISYRPE</sequence>
<dbReference type="VEuPathDB" id="PlasmoDB:PVW1_100006700"/>
<reference evidence="1 2" key="1">
    <citation type="submission" date="2016-07" db="EMBL/GenBank/DDBJ databases">
        <authorList>
            <consortium name="Pathogen Informatics"/>
        </authorList>
    </citation>
    <scope>NUCLEOTIDE SEQUENCE [LARGE SCALE GENOMIC DNA]</scope>
</reference>
<dbReference type="Proteomes" id="UP000196402">
    <property type="component" value="Unassembled WGS sequence"/>
</dbReference>
<dbReference type="EMBL" id="FLYH01000309">
    <property type="protein sequence ID" value="SCA60313.1"/>
    <property type="molecule type" value="Genomic_DNA"/>
</dbReference>
<organism evidence="1 2">
    <name type="scientific">Plasmodium vivax</name>
    <name type="common">malaria parasite P. vivax</name>
    <dbReference type="NCBI Taxonomy" id="5855"/>
    <lineage>
        <taxon>Eukaryota</taxon>
        <taxon>Sar</taxon>
        <taxon>Alveolata</taxon>
        <taxon>Apicomplexa</taxon>
        <taxon>Aconoidasida</taxon>
        <taxon>Haemosporida</taxon>
        <taxon>Plasmodiidae</taxon>
        <taxon>Plasmodium</taxon>
        <taxon>Plasmodium (Plasmodium)</taxon>
    </lineage>
</organism>
<name>A0A1G4E2J5_PLAVI</name>
<proteinExistence type="predicted"/>
<gene>
    <name evidence="1" type="ORF">PVT01_000091100</name>
</gene>
<dbReference type="Pfam" id="PF05795">
    <property type="entry name" value="Plasmodium_Vir"/>
    <property type="match status" value="1"/>
</dbReference>
<evidence type="ECO:0000313" key="1">
    <source>
        <dbReference type="EMBL" id="SCA60313.1"/>
    </source>
</evidence>
<dbReference type="VEuPathDB" id="PlasmoDB:PVPAM_060042000"/>
<dbReference type="VEuPathDB" id="PlasmoDB:PVX_064690"/>
<dbReference type="InterPro" id="IPR008780">
    <property type="entry name" value="Plasmodium_Vir"/>
</dbReference>
<dbReference type="VEuPathDB" id="PlasmoDB:PVP01_0002040"/>
<accession>A0A1G4E2J5</accession>
<evidence type="ECO:0000313" key="2">
    <source>
        <dbReference type="Proteomes" id="UP000196402"/>
    </source>
</evidence>